<protein>
    <submittedName>
        <fullName evidence="2">Uncharacterized protein</fullName>
    </submittedName>
</protein>
<sequence length="218" mass="22822">MDSYSRKSDSPPSPRDTKLRGPRPLPPLPSLAPCAKPAPLADACMDRPSIINQLIYLPPTPRHKTPAPAPVQKHAPVAPDALRMHYDLLPIEPRLGRRSHSCDTLSTLASSDGGTVQSWGRIQGSDASVDRADGASGVDGPHENARGVPPRRFSSDASFATAGQTASQAPTVCNSLEELTVSATVAGRGASSPSLAGGSETDESRRTFRPSGGVRGVF</sequence>
<feature type="compositionally biased region" description="Basic and acidic residues" evidence="1">
    <location>
        <begin position="1"/>
        <end position="19"/>
    </location>
</feature>
<comment type="caution">
    <text evidence="2">The sequence shown here is derived from an EMBL/GenBank/DDBJ whole genome shotgun (WGS) entry which is preliminary data.</text>
</comment>
<dbReference type="AlphaFoldDB" id="A0A507D7F5"/>
<dbReference type="Proteomes" id="UP000317494">
    <property type="component" value="Unassembled WGS sequence"/>
</dbReference>
<reference evidence="2 3" key="1">
    <citation type="journal article" date="2019" name="Sci. Rep.">
        <title>Comparative genomics of chytrid fungi reveal insights into the obligate biotrophic and pathogenic lifestyle of Synchytrium endobioticum.</title>
        <authorList>
            <person name="van de Vossenberg B.T.L.H."/>
            <person name="Warris S."/>
            <person name="Nguyen H.D.T."/>
            <person name="van Gent-Pelzer M.P.E."/>
            <person name="Joly D.L."/>
            <person name="van de Geest H.C."/>
            <person name="Bonants P.J.M."/>
            <person name="Smith D.S."/>
            <person name="Levesque C.A."/>
            <person name="van der Lee T.A.J."/>
        </authorList>
    </citation>
    <scope>NUCLEOTIDE SEQUENCE [LARGE SCALE GENOMIC DNA]</scope>
    <source>
        <strain evidence="2 3">MB42</strain>
    </source>
</reference>
<dbReference type="EMBL" id="QEAN01000116">
    <property type="protein sequence ID" value="TPX47433.1"/>
    <property type="molecule type" value="Genomic_DNA"/>
</dbReference>
<feature type="region of interest" description="Disordered" evidence="1">
    <location>
        <begin position="1"/>
        <end position="39"/>
    </location>
</feature>
<evidence type="ECO:0000256" key="1">
    <source>
        <dbReference type="SAM" id="MobiDB-lite"/>
    </source>
</evidence>
<proteinExistence type="predicted"/>
<name>A0A507D7F5_9FUNG</name>
<evidence type="ECO:0000313" key="2">
    <source>
        <dbReference type="EMBL" id="TPX47433.1"/>
    </source>
</evidence>
<feature type="region of interest" description="Disordered" evidence="1">
    <location>
        <begin position="126"/>
        <end position="150"/>
    </location>
</feature>
<feature type="region of interest" description="Disordered" evidence="1">
    <location>
        <begin position="185"/>
        <end position="218"/>
    </location>
</feature>
<organism evidence="2 3">
    <name type="scientific">Synchytrium endobioticum</name>
    <dbReference type="NCBI Taxonomy" id="286115"/>
    <lineage>
        <taxon>Eukaryota</taxon>
        <taxon>Fungi</taxon>
        <taxon>Fungi incertae sedis</taxon>
        <taxon>Chytridiomycota</taxon>
        <taxon>Chytridiomycota incertae sedis</taxon>
        <taxon>Chytridiomycetes</taxon>
        <taxon>Synchytriales</taxon>
        <taxon>Synchytriaceae</taxon>
        <taxon>Synchytrium</taxon>
    </lineage>
</organism>
<gene>
    <name evidence="2" type="ORF">SeMB42_g03323</name>
</gene>
<accession>A0A507D7F5</accession>
<evidence type="ECO:0000313" key="3">
    <source>
        <dbReference type="Proteomes" id="UP000317494"/>
    </source>
</evidence>
<dbReference type="VEuPathDB" id="FungiDB:SeMB42_g03323"/>
<keyword evidence="3" id="KW-1185">Reference proteome</keyword>